<dbReference type="RefSeq" id="WP_059284730.1">
    <property type="nucleotide sequence ID" value="NZ_LNQU01000007.1"/>
</dbReference>
<dbReference type="InterPro" id="IPR000914">
    <property type="entry name" value="SBP_5_dom"/>
</dbReference>
<dbReference type="PANTHER" id="PTHR30290:SF64">
    <property type="entry name" value="ABC TRANSPORTER PERIPLASMIC BINDING PROTEIN"/>
    <property type="match status" value="1"/>
</dbReference>
<dbReference type="AlphaFoldDB" id="A0A318JHM6"/>
<evidence type="ECO:0000313" key="5">
    <source>
        <dbReference type="Proteomes" id="UP000248395"/>
    </source>
</evidence>
<feature type="signal peptide" evidence="2">
    <location>
        <begin position="1"/>
        <end position="25"/>
    </location>
</feature>
<dbReference type="SUPFAM" id="SSF53850">
    <property type="entry name" value="Periplasmic binding protein-like II"/>
    <property type="match status" value="1"/>
</dbReference>
<dbReference type="GO" id="GO:1904680">
    <property type="term" value="F:peptide transmembrane transporter activity"/>
    <property type="evidence" value="ECO:0007669"/>
    <property type="project" value="TreeGrafter"/>
</dbReference>
<dbReference type="PANTHER" id="PTHR30290">
    <property type="entry name" value="PERIPLASMIC BINDING COMPONENT OF ABC TRANSPORTER"/>
    <property type="match status" value="1"/>
</dbReference>
<dbReference type="OrthoDB" id="9801799at2"/>
<dbReference type="GO" id="GO:0030288">
    <property type="term" value="C:outer membrane-bounded periplasmic space"/>
    <property type="evidence" value="ECO:0007669"/>
    <property type="project" value="TreeGrafter"/>
</dbReference>
<dbReference type="Proteomes" id="UP000248395">
    <property type="component" value="Unassembled WGS sequence"/>
</dbReference>
<dbReference type="Gene3D" id="3.10.105.10">
    <property type="entry name" value="Dipeptide-binding Protein, Domain 3"/>
    <property type="match status" value="1"/>
</dbReference>
<evidence type="ECO:0000256" key="1">
    <source>
        <dbReference type="ARBA" id="ARBA00022729"/>
    </source>
</evidence>
<dbReference type="EMBL" id="QJKC01000005">
    <property type="protein sequence ID" value="PXX49171.1"/>
    <property type="molecule type" value="Genomic_DNA"/>
</dbReference>
<dbReference type="GO" id="GO:0043190">
    <property type="term" value="C:ATP-binding cassette (ABC) transporter complex"/>
    <property type="evidence" value="ECO:0007669"/>
    <property type="project" value="InterPro"/>
</dbReference>
<evidence type="ECO:0000256" key="2">
    <source>
        <dbReference type="SAM" id="SignalP"/>
    </source>
</evidence>
<protein>
    <submittedName>
        <fullName evidence="4">Microcin C transport system substrate-binding protein</fullName>
    </submittedName>
</protein>
<dbReference type="GO" id="GO:0042884">
    <property type="term" value="P:microcin transport"/>
    <property type="evidence" value="ECO:0007669"/>
    <property type="project" value="TreeGrafter"/>
</dbReference>
<evidence type="ECO:0000259" key="3">
    <source>
        <dbReference type="Pfam" id="PF00496"/>
    </source>
</evidence>
<dbReference type="GO" id="GO:0015833">
    <property type="term" value="P:peptide transport"/>
    <property type="evidence" value="ECO:0007669"/>
    <property type="project" value="TreeGrafter"/>
</dbReference>
<reference evidence="4 5" key="1">
    <citation type="submission" date="2018-05" db="EMBL/GenBank/DDBJ databases">
        <title>Genomic Encyclopedia of Type Strains, Phase IV (KMG-IV): sequencing the most valuable type-strain genomes for metagenomic binning, comparative biology and taxonomic classification.</title>
        <authorList>
            <person name="Goeker M."/>
        </authorList>
    </citation>
    <scope>NUCLEOTIDE SEQUENCE [LARGE SCALE GENOMIC DNA]</scope>
    <source>
        <strain evidence="4 5">DSM 25134</strain>
    </source>
</reference>
<gene>
    <name evidence="4" type="ORF">DFR38_105214</name>
</gene>
<feature type="domain" description="Solute-binding protein family 5" evidence="3">
    <location>
        <begin position="97"/>
        <end position="500"/>
    </location>
</feature>
<dbReference type="InterPro" id="IPR030678">
    <property type="entry name" value="Peptide/Ni-bd"/>
</dbReference>
<accession>A0A318JHM6</accession>
<keyword evidence="1 2" id="KW-0732">Signal</keyword>
<sequence>MKQQHWLGVLLLLWAARGMAAPAQAMGYTPKYAAGFTHFDYVEPQAPKGGQLVLPAQGSFDTLNPFTLKGDKADGVQALLLDTLGVSSEDEPYSCYGLLADDMQLAADKLSVRFHLNPLARFANGRPVQAADVVASFNTLTRDPAATPLYRVYWADVQQAVAVDAATVRFDFKRRNSELHMTLCQLPVFSRQWIAAGKSLADVALQPPVGSGPYVLERYDLGKNISFKRNPQYWAARLPVRRGMFNFDRIRYRYYQDETARLEAFKAGEFDVSAENMAKQWARGYVGPKFDDGRIIKKALPHQLSAGMQGFVFNLRRQQFADKRLRQAISLAFDFEWANRNLFYGQYRRSNSFFTNSDLAASGLPGPDELKLLNPIKDKLDPVVFGLPVEPPFTDGRYGIRRNLRQARQLLFEAGWRYEGGLLVDHRGRPLRIEFLTYSKVYDRVASGWQQNLAKLGITLTVRLVDPAIYQRRLNDFDYDMTVVVYGASNSPGNEQLDYHSCQAAQTPGSQNWAGLCDPAVEALLPDFQQFADRRQLQAASRALDRVLRAGYYLLPNWYLPYYRMAWWNRFGQPAKLPLYYSPTMWAIETWWEKK</sequence>
<comment type="caution">
    <text evidence="4">The sequence shown here is derived from an EMBL/GenBank/DDBJ whole genome shotgun (WGS) entry which is preliminary data.</text>
</comment>
<organism evidence="4 5">
    <name type="scientific">Aquitalea magnusonii</name>
    <dbReference type="NCBI Taxonomy" id="332411"/>
    <lineage>
        <taxon>Bacteria</taxon>
        <taxon>Pseudomonadati</taxon>
        <taxon>Pseudomonadota</taxon>
        <taxon>Betaproteobacteria</taxon>
        <taxon>Neisseriales</taxon>
        <taxon>Chromobacteriaceae</taxon>
        <taxon>Aquitalea</taxon>
    </lineage>
</organism>
<dbReference type="InterPro" id="IPR039424">
    <property type="entry name" value="SBP_5"/>
</dbReference>
<proteinExistence type="predicted"/>
<keyword evidence="5" id="KW-1185">Reference proteome</keyword>
<dbReference type="Pfam" id="PF00496">
    <property type="entry name" value="SBP_bac_5"/>
    <property type="match status" value="1"/>
</dbReference>
<dbReference type="Gene3D" id="3.40.190.10">
    <property type="entry name" value="Periplasmic binding protein-like II"/>
    <property type="match status" value="1"/>
</dbReference>
<name>A0A318JHM6_9NEIS</name>
<dbReference type="CDD" id="cd08497">
    <property type="entry name" value="MbnE-like"/>
    <property type="match status" value="1"/>
</dbReference>
<evidence type="ECO:0000313" key="4">
    <source>
        <dbReference type="EMBL" id="PXX49171.1"/>
    </source>
</evidence>
<dbReference type="PIRSF" id="PIRSF002741">
    <property type="entry name" value="MppA"/>
    <property type="match status" value="1"/>
</dbReference>
<feature type="chain" id="PRO_5016364044" evidence="2">
    <location>
        <begin position="26"/>
        <end position="595"/>
    </location>
</feature>